<keyword evidence="2 4" id="KW-0479">Metal-binding</keyword>
<keyword evidence="1 4" id="KW-0349">Heme</keyword>
<sequence length="506" mass="53625">MASDGPANQGPESPRVDGDASTGRDVFRNETFGNEGFWTDAVRLPAGMVAAGVTPMQVLALGVQIDLDAIDAATQTMLMEQLRADPSGRTSALLNDPKTTVALVNANAVIGMPIKDSNRDGRMDAGKGDKVGASCALCHTVTDGAAFTHPAGGSIGRRRDGLANHKLDMGAIFAVAANSRALYPVLQLSLTANKGKTLGRAPTGLTETSTEADVDAYLSNKQFYPVGSFDDTFDGNGDTMHNTPLFRQDLAAPYGSEGMIVKLDNFSNLVYTSLFDQTMLTTKGGRALLHTLGGAAGDEIADDYVKILKATNVKGYPYVKASKHPKPGSEDAFLGVRVDNTKLLDLNAYLVSLAAPQGAQVDAGKAARGRETFSSAGCTGCHNVDQSRRVPSFVLPMARIFPGDAPVTLAPRMPPLNPVLNTADSTFDDKMAVVNASVRGEVRGNAMPLLLDLERKPVFLHDDSVNSLDDLLDSKRGATAPHPFYLAGRQRSDVIEFLKGLDTDGR</sequence>
<dbReference type="InterPro" id="IPR009056">
    <property type="entry name" value="Cyt_c-like_dom"/>
</dbReference>
<evidence type="ECO:0000256" key="3">
    <source>
        <dbReference type="ARBA" id="ARBA00023004"/>
    </source>
</evidence>
<dbReference type="Gene3D" id="1.10.760.10">
    <property type="entry name" value="Cytochrome c-like domain"/>
    <property type="match status" value="1"/>
</dbReference>
<feature type="domain" description="Cytochrome c" evidence="6">
    <location>
        <begin position="364"/>
        <end position="502"/>
    </location>
</feature>
<proteinExistence type="predicted"/>
<dbReference type="InterPro" id="IPR036909">
    <property type="entry name" value="Cyt_c-like_dom_sf"/>
</dbReference>
<gene>
    <name evidence="7" type="ORF">ACFQZQ_09395</name>
</gene>
<evidence type="ECO:0000313" key="7">
    <source>
        <dbReference type="EMBL" id="MFD0739492.1"/>
    </source>
</evidence>
<dbReference type="EMBL" id="JBHTIH010000003">
    <property type="protein sequence ID" value="MFD0739492.1"/>
    <property type="molecule type" value="Genomic_DNA"/>
</dbReference>
<keyword evidence="8" id="KW-1185">Reference proteome</keyword>
<feature type="region of interest" description="Disordered" evidence="5">
    <location>
        <begin position="1"/>
        <end position="27"/>
    </location>
</feature>
<keyword evidence="3 4" id="KW-0408">Iron</keyword>
<evidence type="ECO:0000256" key="2">
    <source>
        <dbReference type="ARBA" id="ARBA00022723"/>
    </source>
</evidence>
<dbReference type="SUPFAM" id="SSF46626">
    <property type="entry name" value="Cytochrome c"/>
    <property type="match status" value="1"/>
</dbReference>
<name>A0ABW2YMV8_9GAMM</name>
<comment type="caution">
    <text evidence="7">The sequence shown here is derived from an EMBL/GenBank/DDBJ whole genome shotgun (WGS) entry which is preliminary data.</text>
</comment>
<evidence type="ECO:0000256" key="5">
    <source>
        <dbReference type="SAM" id="MobiDB-lite"/>
    </source>
</evidence>
<feature type="domain" description="Cytochrome c" evidence="6">
    <location>
        <begin position="123"/>
        <end position="222"/>
    </location>
</feature>
<organism evidence="7 8">
    <name type="scientific">Lysobacter koreensis</name>
    <dbReference type="NCBI Taxonomy" id="266122"/>
    <lineage>
        <taxon>Bacteria</taxon>
        <taxon>Pseudomonadati</taxon>
        <taxon>Pseudomonadota</taxon>
        <taxon>Gammaproteobacteria</taxon>
        <taxon>Lysobacterales</taxon>
        <taxon>Lysobacteraceae</taxon>
        <taxon>Lysobacter</taxon>
    </lineage>
</organism>
<dbReference type="Proteomes" id="UP001597090">
    <property type="component" value="Unassembled WGS sequence"/>
</dbReference>
<accession>A0ABW2YMV8</accession>
<evidence type="ECO:0000313" key="8">
    <source>
        <dbReference type="Proteomes" id="UP001597090"/>
    </source>
</evidence>
<reference evidence="8" key="1">
    <citation type="journal article" date="2019" name="Int. J. Syst. Evol. Microbiol.">
        <title>The Global Catalogue of Microorganisms (GCM) 10K type strain sequencing project: providing services to taxonomists for standard genome sequencing and annotation.</title>
        <authorList>
            <consortium name="The Broad Institute Genomics Platform"/>
            <consortium name="The Broad Institute Genome Sequencing Center for Infectious Disease"/>
            <person name="Wu L."/>
            <person name="Ma J."/>
        </authorList>
    </citation>
    <scope>NUCLEOTIDE SEQUENCE [LARGE SCALE GENOMIC DNA]</scope>
    <source>
        <strain evidence="8">CCUG 55491</strain>
    </source>
</reference>
<dbReference type="RefSeq" id="WP_386812485.1">
    <property type="nucleotide sequence ID" value="NZ_JBHTIH010000003.1"/>
</dbReference>
<protein>
    <recommendedName>
        <fullName evidence="6">Cytochrome c domain-containing protein</fullName>
    </recommendedName>
</protein>
<evidence type="ECO:0000256" key="1">
    <source>
        <dbReference type="ARBA" id="ARBA00022617"/>
    </source>
</evidence>
<evidence type="ECO:0000256" key="4">
    <source>
        <dbReference type="PROSITE-ProRule" id="PRU00433"/>
    </source>
</evidence>
<dbReference type="PROSITE" id="PS51007">
    <property type="entry name" value="CYTC"/>
    <property type="match status" value="2"/>
</dbReference>
<evidence type="ECO:0000259" key="6">
    <source>
        <dbReference type="PROSITE" id="PS51007"/>
    </source>
</evidence>